<accession>A0AAV6NRP8</accession>
<dbReference type="AlphaFoldDB" id="A0AAV6NRP8"/>
<gene>
    <name evidence="1" type="ORF">SDJN03_07003</name>
</gene>
<dbReference type="Proteomes" id="UP000685013">
    <property type="component" value="Chromosome 4"/>
</dbReference>
<keyword evidence="2" id="KW-1185">Reference proteome</keyword>
<evidence type="ECO:0000313" key="2">
    <source>
        <dbReference type="Proteomes" id="UP000685013"/>
    </source>
</evidence>
<protein>
    <submittedName>
        <fullName evidence="1">Uncharacterized protein</fullName>
    </submittedName>
</protein>
<reference evidence="1 2" key="1">
    <citation type="journal article" date="2021" name="Hortic Res">
        <title>The domestication of Cucurbita argyrosperma as revealed by the genome of its wild relative.</title>
        <authorList>
            <person name="Barrera-Redondo J."/>
            <person name="Sanchez-de la Vega G."/>
            <person name="Aguirre-Liguori J.A."/>
            <person name="Castellanos-Morales G."/>
            <person name="Gutierrez-Guerrero Y.T."/>
            <person name="Aguirre-Dugua X."/>
            <person name="Aguirre-Planter E."/>
            <person name="Tenaillon M.I."/>
            <person name="Lira-Saade R."/>
            <person name="Eguiarte L.E."/>
        </authorList>
    </citation>
    <scope>NUCLEOTIDE SEQUENCE [LARGE SCALE GENOMIC DNA]</scope>
    <source>
        <strain evidence="1">JBR-2021</strain>
    </source>
</reference>
<name>A0AAV6NRP8_9ROSI</name>
<dbReference type="EMBL" id="JAGKQH010000004">
    <property type="protein sequence ID" value="KAG6601770.1"/>
    <property type="molecule type" value="Genomic_DNA"/>
</dbReference>
<proteinExistence type="predicted"/>
<feature type="non-terminal residue" evidence="1">
    <location>
        <position position="1"/>
    </location>
</feature>
<evidence type="ECO:0000313" key="1">
    <source>
        <dbReference type="EMBL" id="KAG6601770.1"/>
    </source>
</evidence>
<comment type="caution">
    <text evidence="1">The sequence shown here is derived from an EMBL/GenBank/DDBJ whole genome shotgun (WGS) entry which is preliminary data.</text>
</comment>
<sequence>MDRTTEIGRFSKSSFSIFSNFWQSVPVPLQAGCERRGVDQKVKIERFSKSSFSIFSNVLQLAPVPLKTGGGMWIRRSKEEDSPHDLSQFLWIFGNRRLYLFGLKVGRGSDDRNRKILKIFVLHFSEFLKIDDGTSSDLRWSMDRTAKIGRFSRSSFSISLDFLK</sequence>
<organism evidence="1 2">
    <name type="scientific">Cucurbita argyrosperma subsp. sororia</name>
    <dbReference type="NCBI Taxonomy" id="37648"/>
    <lineage>
        <taxon>Eukaryota</taxon>
        <taxon>Viridiplantae</taxon>
        <taxon>Streptophyta</taxon>
        <taxon>Embryophyta</taxon>
        <taxon>Tracheophyta</taxon>
        <taxon>Spermatophyta</taxon>
        <taxon>Magnoliopsida</taxon>
        <taxon>eudicotyledons</taxon>
        <taxon>Gunneridae</taxon>
        <taxon>Pentapetalae</taxon>
        <taxon>rosids</taxon>
        <taxon>fabids</taxon>
        <taxon>Cucurbitales</taxon>
        <taxon>Cucurbitaceae</taxon>
        <taxon>Cucurbiteae</taxon>
        <taxon>Cucurbita</taxon>
    </lineage>
</organism>